<evidence type="ECO:0000313" key="2">
    <source>
        <dbReference type="Proteomes" id="UP000187429"/>
    </source>
</evidence>
<feature type="non-terminal residue" evidence="1">
    <location>
        <position position="10"/>
    </location>
</feature>
<name>A0A1R1X4T8_9FUNG</name>
<evidence type="ECO:0000313" key="1">
    <source>
        <dbReference type="EMBL" id="OMJ09651.1"/>
    </source>
</evidence>
<accession>A0A1R1X4T8</accession>
<organism evidence="1 2">
    <name type="scientific">Smittium culicis</name>
    <dbReference type="NCBI Taxonomy" id="133412"/>
    <lineage>
        <taxon>Eukaryota</taxon>
        <taxon>Fungi</taxon>
        <taxon>Fungi incertae sedis</taxon>
        <taxon>Zoopagomycota</taxon>
        <taxon>Kickxellomycotina</taxon>
        <taxon>Harpellomycetes</taxon>
        <taxon>Harpellales</taxon>
        <taxon>Legeriomycetaceae</taxon>
        <taxon>Smittium</taxon>
    </lineage>
</organism>
<dbReference type="EMBL" id="LSSM01006956">
    <property type="protein sequence ID" value="OMJ09651.1"/>
    <property type="molecule type" value="Genomic_DNA"/>
</dbReference>
<protein>
    <submittedName>
        <fullName evidence="1">Uncharacterized protein</fullName>
    </submittedName>
</protein>
<dbReference type="Proteomes" id="UP000187429">
    <property type="component" value="Unassembled WGS sequence"/>
</dbReference>
<proteinExistence type="predicted"/>
<sequence length="10" mass="1253">MCFRKLTILK</sequence>
<keyword evidence="2" id="KW-1185">Reference proteome</keyword>
<comment type="caution">
    <text evidence="1">The sequence shown here is derived from an EMBL/GenBank/DDBJ whole genome shotgun (WGS) entry which is preliminary data.</text>
</comment>
<reference evidence="2" key="1">
    <citation type="submission" date="2017-01" db="EMBL/GenBank/DDBJ databases">
        <authorList>
            <person name="Wang Y."/>
            <person name="White M."/>
            <person name="Kvist S."/>
            <person name="Moncalvo J.-M."/>
        </authorList>
    </citation>
    <scope>NUCLEOTIDE SEQUENCE [LARGE SCALE GENOMIC DNA]</scope>
    <source>
        <strain evidence="2">ID-206-W2</strain>
    </source>
</reference>
<gene>
    <name evidence="1" type="ORF">AYI69_g10567</name>
</gene>